<keyword evidence="10" id="KW-1185">Reference proteome</keyword>
<name>A0ABQ9G3F1_9NEOP</name>
<comment type="caution">
    <text evidence="9">The sequence shown here is derived from an EMBL/GenBank/DDBJ whole genome shotgun (WGS) entry which is preliminary data.</text>
</comment>
<proteinExistence type="inferred from homology"/>
<evidence type="ECO:0000256" key="4">
    <source>
        <dbReference type="ARBA" id="ARBA00022722"/>
    </source>
</evidence>
<comment type="subcellular location">
    <subcellularLocation>
        <location evidence="2">Nucleus</location>
    </subcellularLocation>
</comment>
<keyword evidence="6" id="KW-0378">Hydrolase</keyword>
<evidence type="ECO:0000256" key="6">
    <source>
        <dbReference type="ARBA" id="ARBA00022801"/>
    </source>
</evidence>
<protein>
    <recommendedName>
        <fullName evidence="8">DDE Tnp4 domain-containing protein</fullName>
    </recommendedName>
</protein>
<sequence>MSSSVEDAVLLYYIRCGGGKIGAYDAFGRNIKHNQRHALQDLVKYPEKFHKYFRMSMESFDVLLDLVAPRIQRIRTNWREPISPRERLSITTRLKLPPNCIRVLFCGISTIAQIIPETCDAIWSALQAHFMPVPDEEQWEGIARWYYELWNAPNCIGSDDGKHIRVRSYDHSGSSNFNYLHYFSTVLMASADADALFITIDFGAPSRNSDGGGAGFQRTVLTFLPLPGDETGTPFPYYFCADEAFPLRENIMRPYPRRTLSNTRRVCNYRFSRARKSIEWPDDLEYEKPHVTCIDDDRTGRAKGCHWREILANYFVHVSLIPYQWASVVGEPAEAAAMFHIFYRKQSNWAISLQHVVLKQLVVREIPGSFVAVSLQFPLSTNDYRLFRVK</sequence>
<evidence type="ECO:0000256" key="3">
    <source>
        <dbReference type="ARBA" id="ARBA00006958"/>
    </source>
</evidence>
<evidence type="ECO:0000313" key="10">
    <source>
        <dbReference type="Proteomes" id="UP001159363"/>
    </source>
</evidence>
<evidence type="ECO:0000256" key="1">
    <source>
        <dbReference type="ARBA" id="ARBA00001968"/>
    </source>
</evidence>
<dbReference type="InterPro" id="IPR027806">
    <property type="entry name" value="HARBI1_dom"/>
</dbReference>
<evidence type="ECO:0000256" key="5">
    <source>
        <dbReference type="ARBA" id="ARBA00022723"/>
    </source>
</evidence>
<dbReference type="EMBL" id="JARBHB010000016">
    <property type="protein sequence ID" value="KAJ8866597.1"/>
    <property type="molecule type" value="Genomic_DNA"/>
</dbReference>
<dbReference type="PANTHER" id="PTHR22930:SF269">
    <property type="entry name" value="NUCLEASE HARBI1-LIKE PROTEIN"/>
    <property type="match status" value="1"/>
</dbReference>
<dbReference type="Pfam" id="PF13359">
    <property type="entry name" value="DDE_Tnp_4"/>
    <property type="match status" value="1"/>
</dbReference>
<dbReference type="PANTHER" id="PTHR22930">
    <property type="match status" value="1"/>
</dbReference>
<comment type="cofactor">
    <cofactor evidence="1">
        <name>a divalent metal cation</name>
        <dbReference type="ChEBI" id="CHEBI:60240"/>
    </cofactor>
</comment>
<keyword evidence="7" id="KW-0539">Nucleus</keyword>
<gene>
    <name evidence="9" type="ORF">PR048_032457</name>
</gene>
<keyword evidence="5" id="KW-0479">Metal-binding</keyword>
<reference evidence="9 10" key="1">
    <citation type="submission" date="2023-02" db="EMBL/GenBank/DDBJ databases">
        <title>LHISI_Scaffold_Assembly.</title>
        <authorList>
            <person name="Stuart O.P."/>
            <person name="Cleave R."/>
            <person name="Magrath M.J.L."/>
            <person name="Mikheyev A.S."/>
        </authorList>
    </citation>
    <scope>NUCLEOTIDE SEQUENCE [LARGE SCALE GENOMIC DNA]</scope>
    <source>
        <strain evidence="9">Daus_M_001</strain>
        <tissue evidence="9">Leg muscle</tissue>
    </source>
</reference>
<comment type="similarity">
    <text evidence="3">Belongs to the HARBI1 family.</text>
</comment>
<organism evidence="9 10">
    <name type="scientific">Dryococelus australis</name>
    <dbReference type="NCBI Taxonomy" id="614101"/>
    <lineage>
        <taxon>Eukaryota</taxon>
        <taxon>Metazoa</taxon>
        <taxon>Ecdysozoa</taxon>
        <taxon>Arthropoda</taxon>
        <taxon>Hexapoda</taxon>
        <taxon>Insecta</taxon>
        <taxon>Pterygota</taxon>
        <taxon>Neoptera</taxon>
        <taxon>Polyneoptera</taxon>
        <taxon>Phasmatodea</taxon>
        <taxon>Verophasmatodea</taxon>
        <taxon>Anareolatae</taxon>
        <taxon>Phasmatidae</taxon>
        <taxon>Eurycanthinae</taxon>
        <taxon>Dryococelus</taxon>
    </lineage>
</organism>
<dbReference type="InterPro" id="IPR045249">
    <property type="entry name" value="HARBI1-like"/>
</dbReference>
<feature type="domain" description="DDE Tnp4" evidence="8">
    <location>
        <begin position="160"/>
        <end position="280"/>
    </location>
</feature>
<evidence type="ECO:0000256" key="2">
    <source>
        <dbReference type="ARBA" id="ARBA00004123"/>
    </source>
</evidence>
<evidence type="ECO:0000313" key="9">
    <source>
        <dbReference type="EMBL" id="KAJ8866597.1"/>
    </source>
</evidence>
<evidence type="ECO:0000259" key="8">
    <source>
        <dbReference type="Pfam" id="PF13359"/>
    </source>
</evidence>
<dbReference type="Proteomes" id="UP001159363">
    <property type="component" value="Chromosome 15"/>
</dbReference>
<keyword evidence="4" id="KW-0540">Nuclease</keyword>
<accession>A0ABQ9G3F1</accession>
<evidence type="ECO:0000256" key="7">
    <source>
        <dbReference type="ARBA" id="ARBA00023242"/>
    </source>
</evidence>